<dbReference type="SUPFAM" id="SSF158791">
    <property type="entry name" value="MgtE N-terminal domain-like"/>
    <property type="match status" value="1"/>
</dbReference>
<dbReference type="InterPro" id="IPR038076">
    <property type="entry name" value="MgtE_N_sf"/>
</dbReference>
<dbReference type="EMBL" id="CP150951">
    <property type="protein sequence ID" value="WZC49383.1"/>
    <property type="molecule type" value="Genomic_DNA"/>
</dbReference>
<dbReference type="Gene3D" id="1.25.60.10">
    <property type="entry name" value="MgtE N-terminal domain-like"/>
    <property type="match status" value="1"/>
</dbReference>
<sequence length="189" mass="20360">MTRQIRRRRGRGTLHLIAGLLVASAIVRIGAQSGPALAEGATMATEVEPETTPPVETDALLAAFQAREARLVTQEAQLRDRLQALRVAEVEIEEKLQALRDAEEALSATIALAESASETDLAQLTTVYENMKPKDAAALFEEMTPQFAAGFLGLMRPDAAAQIMTELEPETAYSFSVVLAGRNANVPTQ</sequence>
<reference evidence="3" key="1">
    <citation type="submission" date="2024-04" db="EMBL/GenBank/DDBJ databases">
        <title>Phylogenomic analyses of a clade within the roseobacter group suggest taxonomic reassignments of species of the genera Aestuariivita, Citreicella, Loktanella, Nautella, Pelagibaca, Ruegeria, Thalassobius, Thiobacimonas and Tropicibacter, and the proposal o.</title>
        <authorList>
            <person name="Jeon C.O."/>
        </authorList>
    </citation>
    <scope>NUCLEOTIDE SEQUENCE [LARGE SCALE GENOMIC DNA]</scope>
    <source>
        <strain evidence="3">BS5-3</strain>
    </source>
</reference>
<proteinExistence type="predicted"/>
<evidence type="ECO:0000259" key="1">
    <source>
        <dbReference type="Pfam" id="PF03448"/>
    </source>
</evidence>
<gene>
    <name evidence="2" type="ORF">AABB29_01620</name>
</gene>
<dbReference type="RefSeq" id="WP_341367493.1">
    <property type="nucleotide sequence ID" value="NZ_CP150951.2"/>
</dbReference>
<evidence type="ECO:0000313" key="2">
    <source>
        <dbReference type="EMBL" id="WZC49383.1"/>
    </source>
</evidence>
<organism evidence="2 3">
    <name type="scientific">Yoonia phaeophyticola</name>
    <dbReference type="NCBI Taxonomy" id="3137369"/>
    <lineage>
        <taxon>Bacteria</taxon>
        <taxon>Pseudomonadati</taxon>
        <taxon>Pseudomonadota</taxon>
        <taxon>Alphaproteobacteria</taxon>
        <taxon>Rhodobacterales</taxon>
        <taxon>Paracoccaceae</taxon>
        <taxon>Yoonia</taxon>
    </lineage>
</organism>
<name>A0ABZ2V5W8_9RHOB</name>
<protein>
    <submittedName>
        <fullName evidence="2">MotE family protein</fullName>
    </submittedName>
</protein>
<feature type="domain" description="Magnesium transporter MgtE intracellular" evidence="1">
    <location>
        <begin position="112"/>
        <end position="172"/>
    </location>
</feature>
<dbReference type="InterPro" id="IPR006668">
    <property type="entry name" value="Mg_transptr_MgtE_intracell_dom"/>
</dbReference>
<dbReference type="Pfam" id="PF03448">
    <property type="entry name" value="MgtE_N"/>
    <property type="match status" value="1"/>
</dbReference>
<keyword evidence="3" id="KW-1185">Reference proteome</keyword>
<evidence type="ECO:0000313" key="3">
    <source>
        <dbReference type="Proteomes" id="UP001440612"/>
    </source>
</evidence>
<accession>A0ABZ2V5W8</accession>
<dbReference type="Proteomes" id="UP001440612">
    <property type="component" value="Chromosome"/>
</dbReference>